<accession>A0A7L4FPW0</accession>
<keyword evidence="10" id="KW-0269">Exonuclease</keyword>
<keyword evidence="13 20" id="KW-0472">Membrane</keyword>
<dbReference type="GO" id="GO:0005634">
    <property type="term" value="C:nucleus"/>
    <property type="evidence" value="ECO:0007669"/>
    <property type="project" value="TreeGrafter"/>
</dbReference>
<evidence type="ECO:0000256" key="19">
    <source>
        <dbReference type="SAM" id="MobiDB-lite"/>
    </source>
</evidence>
<comment type="cofactor">
    <cofactor evidence="3">
        <name>Mg(2+)</name>
        <dbReference type="ChEBI" id="CHEBI:18420"/>
    </cofactor>
</comment>
<keyword evidence="12" id="KW-0496">Mitochondrion</keyword>
<gene>
    <name evidence="22" type="primary">Exd2</name>
    <name evidence="22" type="ORF">ALOBEC_R02571</name>
</gene>
<dbReference type="PANTHER" id="PTHR13620">
    <property type="entry name" value="3-5 EXONUCLEASE"/>
    <property type="match status" value="1"/>
</dbReference>
<keyword evidence="6 20" id="KW-0812">Transmembrane</keyword>
<dbReference type="Proteomes" id="UP000541332">
    <property type="component" value="Unassembled WGS sequence"/>
</dbReference>
<dbReference type="SMART" id="SM00474">
    <property type="entry name" value="35EXOc"/>
    <property type="match status" value="1"/>
</dbReference>
<dbReference type="GO" id="GO:0046872">
    <property type="term" value="F:metal ion binding"/>
    <property type="evidence" value="ECO:0007669"/>
    <property type="project" value="UniProtKB-KW"/>
</dbReference>
<dbReference type="EMBL" id="VWYH01006012">
    <property type="protein sequence ID" value="NXW88950.1"/>
    <property type="molecule type" value="Genomic_DNA"/>
</dbReference>
<feature type="domain" description="3'-5' exonuclease" evidence="21">
    <location>
        <begin position="81"/>
        <end position="264"/>
    </location>
</feature>
<dbReference type="AlphaFoldDB" id="A0A7L4FPW0"/>
<evidence type="ECO:0000256" key="17">
    <source>
        <dbReference type="ARBA" id="ARBA00075515"/>
    </source>
</evidence>
<keyword evidence="23" id="KW-1185">Reference proteome</keyword>
<dbReference type="CDD" id="cd06141">
    <property type="entry name" value="WRN_exo"/>
    <property type="match status" value="1"/>
</dbReference>
<feature type="compositionally biased region" description="Polar residues" evidence="19">
    <location>
        <begin position="319"/>
        <end position="331"/>
    </location>
</feature>
<evidence type="ECO:0000313" key="22">
    <source>
        <dbReference type="EMBL" id="NXW88950.1"/>
    </source>
</evidence>
<proteinExistence type="inferred from homology"/>
<evidence type="ECO:0000256" key="9">
    <source>
        <dbReference type="ARBA" id="ARBA00022801"/>
    </source>
</evidence>
<evidence type="ECO:0000256" key="2">
    <source>
        <dbReference type="ARBA" id="ARBA00001936"/>
    </source>
</evidence>
<keyword evidence="8" id="KW-0479">Metal-binding</keyword>
<keyword evidence="11 20" id="KW-1133">Transmembrane helix</keyword>
<comment type="similarity">
    <text evidence="14">Belongs to the EXD2 family.</text>
</comment>
<dbReference type="EC" id="3.1.11.1" evidence="5"/>
<dbReference type="InterPro" id="IPR036397">
    <property type="entry name" value="RNaseH_sf"/>
</dbReference>
<dbReference type="InterPro" id="IPR051132">
    <property type="entry name" value="3-5_Exonuclease_domain"/>
</dbReference>
<feature type="non-terminal residue" evidence="22">
    <location>
        <position position="1"/>
    </location>
</feature>
<evidence type="ECO:0000256" key="11">
    <source>
        <dbReference type="ARBA" id="ARBA00022989"/>
    </source>
</evidence>
<evidence type="ECO:0000313" key="23">
    <source>
        <dbReference type="Proteomes" id="UP000541332"/>
    </source>
</evidence>
<evidence type="ECO:0000256" key="10">
    <source>
        <dbReference type="ARBA" id="ARBA00022839"/>
    </source>
</evidence>
<organism evidence="22 23">
    <name type="scientific">Pampusana beccarii</name>
    <name type="common">Western bronze ground-dove</name>
    <dbReference type="NCBI Taxonomy" id="2953425"/>
    <lineage>
        <taxon>Eukaryota</taxon>
        <taxon>Metazoa</taxon>
        <taxon>Chordata</taxon>
        <taxon>Craniata</taxon>
        <taxon>Vertebrata</taxon>
        <taxon>Euteleostomi</taxon>
        <taxon>Archelosauria</taxon>
        <taxon>Archosauria</taxon>
        <taxon>Dinosauria</taxon>
        <taxon>Saurischia</taxon>
        <taxon>Theropoda</taxon>
        <taxon>Coelurosauria</taxon>
        <taxon>Aves</taxon>
        <taxon>Neognathae</taxon>
        <taxon>Neoaves</taxon>
        <taxon>Columbimorphae</taxon>
        <taxon>Columbiformes</taxon>
        <taxon>Columbidae</taxon>
        <taxon>Pampusana</taxon>
    </lineage>
</organism>
<dbReference type="FunFam" id="3.30.420.10:FF:000041">
    <property type="entry name" value="Exonuclease 3'-5' domain containing 2"/>
    <property type="match status" value="1"/>
</dbReference>
<feature type="region of interest" description="Disordered" evidence="19">
    <location>
        <begin position="293"/>
        <end position="347"/>
    </location>
</feature>
<evidence type="ECO:0000256" key="4">
    <source>
        <dbReference type="ARBA" id="ARBA00004325"/>
    </source>
</evidence>
<name>A0A7L4FPW0_9COLU</name>
<feature type="non-terminal residue" evidence="22">
    <location>
        <position position="620"/>
    </location>
</feature>
<evidence type="ECO:0000256" key="15">
    <source>
        <dbReference type="ARBA" id="ARBA00064376"/>
    </source>
</evidence>
<dbReference type="Gene3D" id="3.30.420.10">
    <property type="entry name" value="Ribonuclease H-like superfamily/Ribonuclease H"/>
    <property type="match status" value="1"/>
</dbReference>
<dbReference type="GO" id="GO:0008310">
    <property type="term" value="F:single-stranded DNA 3'-5' DNA exonuclease activity"/>
    <property type="evidence" value="ECO:0007669"/>
    <property type="project" value="UniProtKB-EC"/>
</dbReference>
<protein>
    <recommendedName>
        <fullName evidence="16">Exonuclease 3'-5' domain-containing protein 2</fullName>
        <ecNumber evidence="5">3.1.11.1</ecNumber>
    </recommendedName>
    <alternativeName>
        <fullName evidence="18">3'-5' exoribonuclease EXD2</fullName>
    </alternativeName>
    <alternativeName>
        <fullName evidence="17">Exonuclease 3'-5' domain-like-containing protein 2</fullName>
    </alternativeName>
</protein>
<evidence type="ECO:0000256" key="14">
    <source>
        <dbReference type="ARBA" id="ARBA00061005"/>
    </source>
</evidence>
<dbReference type="PANTHER" id="PTHR13620:SF104">
    <property type="entry name" value="EXONUCLEASE 3'-5' DOMAIN-CONTAINING PROTEIN 2"/>
    <property type="match status" value="1"/>
</dbReference>
<comment type="catalytic activity">
    <reaction evidence="1">
        <text>Exonucleolytic cleavage in the 3'- to 5'-direction to yield nucleoside 5'-phosphates.</text>
        <dbReference type="EC" id="3.1.11.1"/>
    </reaction>
</comment>
<evidence type="ECO:0000256" key="18">
    <source>
        <dbReference type="ARBA" id="ARBA00082634"/>
    </source>
</evidence>
<comment type="cofactor">
    <cofactor evidence="2">
        <name>Mn(2+)</name>
        <dbReference type="ChEBI" id="CHEBI:29035"/>
    </cofactor>
</comment>
<keyword evidence="9" id="KW-0378">Hydrolase</keyword>
<dbReference type="Pfam" id="PF01612">
    <property type="entry name" value="DNA_pol_A_exo1"/>
    <property type="match status" value="1"/>
</dbReference>
<evidence type="ECO:0000256" key="6">
    <source>
        <dbReference type="ARBA" id="ARBA00022692"/>
    </source>
</evidence>
<comment type="caution">
    <text evidence="22">The sequence shown here is derived from an EMBL/GenBank/DDBJ whole genome shotgun (WGS) entry which is preliminary data.</text>
</comment>
<evidence type="ECO:0000256" key="5">
    <source>
        <dbReference type="ARBA" id="ARBA00012108"/>
    </source>
</evidence>
<sequence>MPKQTAVTITLATLLGIVVGGLVLWKATQRRKGKSRCSSQREEAAVNSGEEKLIKTEDKEVLPFFRSPTFSWVARTLGADITIVSEQEEWDRVEPLLKKELEQWPVLGMDCEWVSVEGKANPVSLLQMASSSGLCVLVRLSRLVAGGQTIPKTLLDIMADSAVLKVGVGCWEDACKLLHDYGLPVKGSVDLRYLAMRQRKDLLHNCLSLKSLAEKVLNCPLDKSPHVRCSNWEAEELTPDQVLYAARDAQVSVALFLHLLGFASLPATSEVENAATVWEKALGKCRGLVDIPFRGRRSGSTGEKSGERRSPHKTKNRKSSVNGQPSGSQQVRDPRRQKRKPLGVGYSARKSPLYDNCFLHAPDGQPLCTCDRKKAQWYVDKGIGELVSTDPFVVKLRFEPSGRPESQVDYYLTVKENLCVVCGKRESYIRKNIVPHEYRRHFPIQMKDHNSHDVLLLCTSCHAISNYYDNHLKQQLAEEFGAPIGSEEGVRLLEDPLRRQVRSGARALLNADSLPDPRRAELLQSIKDFFNTEAVTPEMLQEAAGLETRICNESYMPHGLKVVQCFAKGGLRSLMQLERRWRQHFLDSMQPKHLPEQWSVDHNHMKLIRKYGEDLQIELS</sequence>
<reference evidence="22 23" key="1">
    <citation type="submission" date="2020-02" db="EMBL/GenBank/DDBJ databases">
        <title>Bird 10,000 Genomes (B10K) Project - Family phase.</title>
        <authorList>
            <person name="Zhang G."/>
        </authorList>
    </citation>
    <scope>NUCLEOTIDE SEQUENCE [LARGE SCALE GENOMIC DNA]</scope>
    <source>
        <strain evidence="22">B10K-DU-006-06</strain>
    </source>
</reference>
<evidence type="ECO:0000256" key="20">
    <source>
        <dbReference type="SAM" id="Phobius"/>
    </source>
</evidence>
<dbReference type="GO" id="GO:0003676">
    <property type="term" value="F:nucleic acid binding"/>
    <property type="evidence" value="ECO:0007669"/>
    <property type="project" value="InterPro"/>
</dbReference>
<dbReference type="GO" id="GO:0006310">
    <property type="term" value="P:DNA recombination"/>
    <property type="evidence" value="ECO:0007669"/>
    <property type="project" value="UniProtKB-ARBA"/>
</dbReference>
<dbReference type="InterPro" id="IPR012337">
    <property type="entry name" value="RNaseH-like_sf"/>
</dbReference>
<comment type="subunit">
    <text evidence="15">Homodimer. Interacts with RBBP8, MRE11 and BRCA1.</text>
</comment>
<evidence type="ECO:0000256" key="3">
    <source>
        <dbReference type="ARBA" id="ARBA00001946"/>
    </source>
</evidence>
<evidence type="ECO:0000256" key="16">
    <source>
        <dbReference type="ARBA" id="ARBA00069878"/>
    </source>
</evidence>
<evidence type="ECO:0000256" key="12">
    <source>
        <dbReference type="ARBA" id="ARBA00023128"/>
    </source>
</evidence>
<evidence type="ECO:0000256" key="7">
    <source>
        <dbReference type="ARBA" id="ARBA00022722"/>
    </source>
</evidence>
<feature type="transmembrane region" description="Helical" evidence="20">
    <location>
        <begin position="6"/>
        <end position="25"/>
    </location>
</feature>
<evidence type="ECO:0000256" key="1">
    <source>
        <dbReference type="ARBA" id="ARBA00000563"/>
    </source>
</evidence>
<keyword evidence="7" id="KW-0540">Nuclease</keyword>
<evidence type="ECO:0000259" key="21">
    <source>
        <dbReference type="SMART" id="SM00474"/>
    </source>
</evidence>
<dbReference type="InterPro" id="IPR002562">
    <property type="entry name" value="3'-5'_exonuclease_dom"/>
</dbReference>
<evidence type="ECO:0000256" key="13">
    <source>
        <dbReference type="ARBA" id="ARBA00023136"/>
    </source>
</evidence>
<dbReference type="OrthoDB" id="1920326at2759"/>
<dbReference type="GO" id="GO:0000175">
    <property type="term" value="F:3'-5'-RNA exonuclease activity"/>
    <property type="evidence" value="ECO:0007669"/>
    <property type="project" value="UniProtKB-ARBA"/>
</dbReference>
<evidence type="ECO:0000256" key="8">
    <source>
        <dbReference type="ARBA" id="ARBA00022723"/>
    </source>
</evidence>
<comment type="subcellular location">
    <subcellularLocation>
        <location evidence="4">Mitochondrion membrane</location>
    </subcellularLocation>
</comment>
<dbReference type="SUPFAM" id="SSF53098">
    <property type="entry name" value="Ribonuclease H-like"/>
    <property type="match status" value="1"/>
</dbReference>
<dbReference type="GO" id="GO:0031966">
    <property type="term" value="C:mitochondrial membrane"/>
    <property type="evidence" value="ECO:0007669"/>
    <property type="project" value="UniProtKB-SubCell"/>
</dbReference>